<evidence type="ECO:0000313" key="8">
    <source>
        <dbReference type="EMBL" id="RHD57484.1"/>
    </source>
</evidence>
<dbReference type="InterPro" id="IPR002195">
    <property type="entry name" value="Dihydroorotase_CS"/>
</dbReference>
<dbReference type="GO" id="GO:0004151">
    <property type="term" value="F:dihydroorotase activity"/>
    <property type="evidence" value="ECO:0007669"/>
    <property type="project" value="UniProtKB-UniRule"/>
</dbReference>
<dbReference type="GO" id="GO:0044205">
    <property type="term" value="P:'de novo' UMP biosynthetic process"/>
    <property type="evidence" value="ECO:0007669"/>
    <property type="project" value="UniProtKB-UniRule"/>
</dbReference>
<dbReference type="InterPro" id="IPR004722">
    <property type="entry name" value="DHOase"/>
</dbReference>
<sequence length="429" mass="45626">MALLLKNAHVVDPSVELDGRVDVLVEDDKIAAVGENLSHEGAEVVDLSGKYLVPGLVDMHVHLREPGFEAKGDIESETAAAAKGGFTGVCSMPNTNPVTDNGVVIEYIKSVAAAKGHCRVYPSGAMTRGLKGEIISEMGNMVEHGCVAFTDDGHGIQGAGMLRRAMDYGQMFGKVFMSHCQDNDLVGDGQINEGAVSTRLGLLGWPAEGEELQIMRDIMIAELTGAKLHIQHISTAKGLEMVRAAKAKGLPVTCEATPHHMFLTEDAIDGTYNTCFKVNPPLRTAADAEALIAGVIDGTVDTIATDHAPHSDWEKSREFELAPFGMTGLETALGLVITNLVKTGKITFGRMVELMAIEPRKILGLDQVKIAEGSVADLTVFDADQVWTVSEDDFASHAKNSGFKGVELSGRATDVFVGGKRTLANGVVC</sequence>
<dbReference type="InterPro" id="IPR050138">
    <property type="entry name" value="DHOase/Allantoinase_Hydrolase"/>
</dbReference>
<keyword evidence="3 6" id="KW-0479">Metal-binding</keyword>
<evidence type="ECO:0000256" key="5">
    <source>
        <dbReference type="ARBA" id="ARBA00022975"/>
    </source>
</evidence>
<feature type="binding site" evidence="6">
    <location>
        <position position="152"/>
    </location>
    <ligand>
        <name>Zn(2+)</name>
        <dbReference type="ChEBI" id="CHEBI:29105"/>
        <label>2</label>
    </ligand>
</feature>
<feature type="binding site" evidence="6">
    <location>
        <position position="310"/>
    </location>
    <ligand>
        <name>substrate</name>
    </ligand>
</feature>
<evidence type="ECO:0000256" key="1">
    <source>
        <dbReference type="ARBA" id="ARBA00002368"/>
    </source>
</evidence>
<keyword evidence="6" id="KW-0862">Zinc</keyword>
<reference evidence="8 9" key="1">
    <citation type="submission" date="2018-08" db="EMBL/GenBank/DDBJ databases">
        <title>A genome reference for cultivated species of the human gut microbiota.</title>
        <authorList>
            <person name="Zou Y."/>
            <person name="Xue W."/>
            <person name="Luo G."/>
        </authorList>
    </citation>
    <scope>NUCLEOTIDE SEQUENCE [LARGE SCALE GENOMIC DNA]</scope>
    <source>
        <strain evidence="8 9">AM30-5LB</strain>
    </source>
</reference>
<name>A0A414FZS5_9ACTN</name>
<comment type="catalytic activity">
    <reaction evidence="6">
        <text>(S)-dihydroorotate + H2O = N-carbamoyl-L-aspartate + H(+)</text>
        <dbReference type="Rhea" id="RHEA:24296"/>
        <dbReference type="ChEBI" id="CHEBI:15377"/>
        <dbReference type="ChEBI" id="CHEBI:15378"/>
        <dbReference type="ChEBI" id="CHEBI:30864"/>
        <dbReference type="ChEBI" id="CHEBI:32814"/>
        <dbReference type="EC" id="3.5.2.3"/>
    </reaction>
</comment>
<evidence type="ECO:0000256" key="4">
    <source>
        <dbReference type="ARBA" id="ARBA00022801"/>
    </source>
</evidence>
<dbReference type="InterPro" id="IPR011059">
    <property type="entry name" value="Metal-dep_hydrolase_composite"/>
</dbReference>
<dbReference type="RefSeq" id="WP_118271279.1">
    <property type="nucleotide sequence ID" value="NZ_QSJI01000001.1"/>
</dbReference>
<feature type="domain" description="Dihydroorotase catalytic" evidence="7">
    <location>
        <begin position="49"/>
        <end position="235"/>
    </location>
</feature>
<feature type="binding site" evidence="6">
    <location>
        <position position="279"/>
    </location>
    <ligand>
        <name>substrate</name>
    </ligand>
</feature>
<dbReference type="EMBL" id="QSJI01000001">
    <property type="protein sequence ID" value="RHD57484.1"/>
    <property type="molecule type" value="Genomic_DNA"/>
</dbReference>
<dbReference type="NCBIfam" id="TIGR00857">
    <property type="entry name" value="pyrC_multi"/>
    <property type="match status" value="1"/>
</dbReference>
<evidence type="ECO:0000313" key="9">
    <source>
        <dbReference type="Proteomes" id="UP000286050"/>
    </source>
</evidence>
<keyword evidence="4 6" id="KW-0378">Hydrolase</keyword>
<dbReference type="GO" id="GO:0005737">
    <property type="term" value="C:cytoplasm"/>
    <property type="evidence" value="ECO:0007669"/>
    <property type="project" value="TreeGrafter"/>
</dbReference>
<feature type="binding site" evidence="6">
    <location>
        <position position="60"/>
    </location>
    <ligand>
        <name>Zn(2+)</name>
        <dbReference type="ChEBI" id="CHEBI:29105"/>
        <label>1</label>
    </ligand>
</feature>
<proteinExistence type="inferred from homology"/>
<dbReference type="EC" id="3.5.2.3" evidence="6"/>
<dbReference type="Proteomes" id="UP000286050">
    <property type="component" value="Unassembled WGS sequence"/>
</dbReference>
<comment type="function">
    <text evidence="1 6">Catalyzes the reversible cyclization of carbamoyl aspartate to dihydroorotate.</text>
</comment>
<evidence type="ECO:0000259" key="7">
    <source>
        <dbReference type="Pfam" id="PF12890"/>
    </source>
</evidence>
<feature type="active site" evidence="6">
    <location>
        <position position="306"/>
    </location>
</feature>
<dbReference type="GO" id="GO:0004038">
    <property type="term" value="F:allantoinase activity"/>
    <property type="evidence" value="ECO:0007669"/>
    <property type="project" value="TreeGrafter"/>
</dbReference>
<comment type="caution">
    <text evidence="8">The sequence shown here is derived from an EMBL/GenBank/DDBJ whole genome shotgun (WGS) entry which is preliminary data.</text>
</comment>
<feature type="binding site" evidence="6">
    <location>
        <position position="232"/>
    </location>
    <ligand>
        <name>Zn(2+)</name>
        <dbReference type="ChEBI" id="CHEBI:29105"/>
        <label>2</label>
    </ligand>
</feature>
<dbReference type="PANTHER" id="PTHR43668">
    <property type="entry name" value="ALLANTOINASE"/>
    <property type="match status" value="1"/>
</dbReference>
<dbReference type="HAMAP" id="MF_00220_B">
    <property type="entry name" value="PyrC_classI_B"/>
    <property type="match status" value="1"/>
</dbReference>
<accession>A0A414FZS5</accession>
<dbReference type="GO" id="GO:0006145">
    <property type="term" value="P:purine nucleobase catabolic process"/>
    <property type="evidence" value="ECO:0007669"/>
    <property type="project" value="TreeGrafter"/>
</dbReference>
<feature type="binding site" evidence="6">
    <location>
        <begin position="62"/>
        <end position="64"/>
    </location>
    <ligand>
        <name>substrate</name>
    </ligand>
</feature>
<dbReference type="GO" id="GO:0008270">
    <property type="term" value="F:zinc ion binding"/>
    <property type="evidence" value="ECO:0007669"/>
    <property type="project" value="UniProtKB-UniRule"/>
</dbReference>
<dbReference type="UniPathway" id="UPA00070">
    <property type="reaction ID" value="UER00117"/>
</dbReference>
<gene>
    <name evidence="6" type="primary">pyrC</name>
    <name evidence="8" type="ORF">DW787_01180</name>
</gene>
<organism evidence="8 9">
    <name type="scientific">Collinsella intestinalis</name>
    <dbReference type="NCBI Taxonomy" id="147207"/>
    <lineage>
        <taxon>Bacteria</taxon>
        <taxon>Bacillati</taxon>
        <taxon>Actinomycetota</taxon>
        <taxon>Coriobacteriia</taxon>
        <taxon>Coriobacteriales</taxon>
        <taxon>Coriobacteriaceae</taxon>
        <taxon>Collinsella</taxon>
    </lineage>
</organism>
<dbReference type="Pfam" id="PF12890">
    <property type="entry name" value="DHOase"/>
    <property type="match status" value="1"/>
</dbReference>
<evidence type="ECO:0000256" key="6">
    <source>
        <dbReference type="HAMAP-Rule" id="MF_00220"/>
    </source>
</evidence>
<feature type="binding site" evidence="6">
    <location>
        <position position="62"/>
    </location>
    <ligand>
        <name>Zn(2+)</name>
        <dbReference type="ChEBI" id="CHEBI:29105"/>
        <label>1</label>
    </ligand>
</feature>
<dbReference type="PROSITE" id="PS00482">
    <property type="entry name" value="DIHYDROOROTASE_1"/>
    <property type="match status" value="1"/>
</dbReference>
<dbReference type="AlphaFoldDB" id="A0A414FZS5"/>
<dbReference type="SUPFAM" id="SSF51338">
    <property type="entry name" value="Composite domain of metallo-dependent hydrolases"/>
    <property type="match status" value="1"/>
</dbReference>
<protein>
    <recommendedName>
        <fullName evidence="6">Dihydroorotase</fullName>
        <shortName evidence="6">DHOase</shortName>
        <ecNumber evidence="6">3.5.2.3</ecNumber>
    </recommendedName>
</protein>
<dbReference type="Gene3D" id="3.20.20.140">
    <property type="entry name" value="Metal-dependent hydrolases"/>
    <property type="match status" value="1"/>
</dbReference>
<keyword evidence="5 6" id="KW-0665">Pyrimidine biosynthesis</keyword>
<dbReference type="PROSITE" id="PS00483">
    <property type="entry name" value="DIHYDROOROTASE_2"/>
    <property type="match status" value="1"/>
</dbReference>
<dbReference type="CDD" id="cd01317">
    <property type="entry name" value="DHOase_IIa"/>
    <property type="match status" value="1"/>
</dbReference>
<evidence type="ECO:0000256" key="2">
    <source>
        <dbReference type="ARBA" id="ARBA00010286"/>
    </source>
</evidence>
<feature type="binding site" evidence="6">
    <location>
        <position position="152"/>
    </location>
    <ligand>
        <name>Zn(2+)</name>
        <dbReference type="ChEBI" id="CHEBI:29105"/>
        <label>1</label>
    </ligand>
</feature>
<comment type="similarity">
    <text evidence="2 6">Belongs to the metallo-dependent hydrolases superfamily. DHOase family. Class I DHOase subfamily.</text>
</comment>
<dbReference type="InterPro" id="IPR024403">
    <property type="entry name" value="DHOase_cat"/>
</dbReference>
<feature type="binding site" evidence="6">
    <location>
        <position position="306"/>
    </location>
    <ligand>
        <name>Zn(2+)</name>
        <dbReference type="ChEBI" id="CHEBI:29105"/>
        <label>1</label>
    </ligand>
</feature>
<dbReference type="PANTHER" id="PTHR43668:SF2">
    <property type="entry name" value="ALLANTOINASE"/>
    <property type="match status" value="1"/>
</dbReference>
<dbReference type="SUPFAM" id="SSF51556">
    <property type="entry name" value="Metallo-dependent hydrolases"/>
    <property type="match status" value="1"/>
</dbReference>
<evidence type="ECO:0000256" key="3">
    <source>
        <dbReference type="ARBA" id="ARBA00022723"/>
    </source>
</evidence>
<feature type="binding site" evidence="6">
    <location>
        <position position="94"/>
    </location>
    <ligand>
        <name>substrate</name>
    </ligand>
</feature>
<feature type="binding site" evidence="6">
    <location>
        <position position="179"/>
    </location>
    <ligand>
        <name>Zn(2+)</name>
        <dbReference type="ChEBI" id="CHEBI:29105"/>
        <label>2</label>
    </ligand>
</feature>
<comment type="cofactor">
    <cofactor evidence="6">
        <name>Zn(2+)</name>
        <dbReference type="ChEBI" id="CHEBI:29105"/>
    </cofactor>
    <text evidence="6">Binds 2 Zn(2+) ions per subunit.</text>
</comment>
<dbReference type="InterPro" id="IPR032466">
    <property type="entry name" value="Metal_Hydrolase"/>
</dbReference>
<comment type="pathway">
    <text evidence="6">Pyrimidine metabolism; UMP biosynthesis via de novo pathway; (S)-dihydroorotate from bicarbonate: step 3/3.</text>
</comment>
<dbReference type="Gene3D" id="2.30.40.10">
    <property type="entry name" value="Urease, subunit C, domain 1"/>
    <property type="match status" value="1"/>
</dbReference>
<feature type="binding site" evidence="6">
    <location>
        <begin position="324"/>
        <end position="325"/>
    </location>
    <ligand>
        <name>substrate</name>
    </ligand>
</feature>